<keyword evidence="3" id="KW-1185">Reference proteome</keyword>
<reference evidence="2" key="1">
    <citation type="submission" date="2021-11" db="EMBL/GenBank/DDBJ databases">
        <authorList>
            <person name="Schell T."/>
        </authorList>
    </citation>
    <scope>NUCLEOTIDE SEQUENCE</scope>
    <source>
        <strain evidence="2">M5</strain>
    </source>
</reference>
<evidence type="ECO:0000313" key="2">
    <source>
        <dbReference type="EMBL" id="CAH0113396.1"/>
    </source>
</evidence>
<organism evidence="2 3">
    <name type="scientific">Daphnia galeata</name>
    <dbReference type="NCBI Taxonomy" id="27404"/>
    <lineage>
        <taxon>Eukaryota</taxon>
        <taxon>Metazoa</taxon>
        <taxon>Ecdysozoa</taxon>
        <taxon>Arthropoda</taxon>
        <taxon>Crustacea</taxon>
        <taxon>Branchiopoda</taxon>
        <taxon>Diplostraca</taxon>
        <taxon>Cladocera</taxon>
        <taxon>Anomopoda</taxon>
        <taxon>Daphniidae</taxon>
        <taxon>Daphnia</taxon>
    </lineage>
</organism>
<proteinExistence type="predicted"/>
<dbReference type="OrthoDB" id="6261058at2759"/>
<protein>
    <submittedName>
        <fullName evidence="2">Uncharacterized protein</fullName>
    </submittedName>
</protein>
<accession>A0A8J2S230</accession>
<feature type="region of interest" description="Disordered" evidence="1">
    <location>
        <begin position="52"/>
        <end position="71"/>
    </location>
</feature>
<name>A0A8J2S230_9CRUS</name>
<dbReference type="Pfam" id="PF09495">
    <property type="entry name" value="DUF2462"/>
    <property type="match status" value="1"/>
</dbReference>
<evidence type="ECO:0000313" key="3">
    <source>
        <dbReference type="Proteomes" id="UP000789390"/>
    </source>
</evidence>
<feature type="compositionally biased region" description="Basic residues" evidence="1">
    <location>
        <begin position="52"/>
        <end position="66"/>
    </location>
</feature>
<gene>
    <name evidence="2" type="ORF">DGAL_LOCUS17292</name>
</gene>
<evidence type="ECO:0000256" key="1">
    <source>
        <dbReference type="SAM" id="MobiDB-lite"/>
    </source>
</evidence>
<dbReference type="EMBL" id="CAKKLH010000338">
    <property type="protein sequence ID" value="CAH0113396.1"/>
    <property type="molecule type" value="Genomic_DNA"/>
</dbReference>
<comment type="caution">
    <text evidence="2">The sequence shown here is derived from an EMBL/GenBank/DDBJ whole genome shotgun (WGS) entry which is preliminary data.</text>
</comment>
<sequence length="132" mass="15028">MYKNSRKETRHEQDDSELGSCFYLCGRIWSIWPMPQGKIKVKTAMPTNVKGKKVKKLDKVPPKRKVQNNPIGPRKVQIMEAKQMRKNISKTINQTLEDRLVSQVSQDGKPLAVIGRKAAQEAKAEKAKKGKK</sequence>
<dbReference type="InterPro" id="IPR019034">
    <property type="entry name" value="UPF0390"/>
</dbReference>
<dbReference type="Proteomes" id="UP000789390">
    <property type="component" value="Unassembled WGS sequence"/>
</dbReference>
<dbReference type="AlphaFoldDB" id="A0A8J2S230"/>